<dbReference type="Proteomes" id="UP000009183">
    <property type="component" value="Unassembled WGS sequence, unordered"/>
</dbReference>
<dbReference type="EMBL" id="FN595877">
    <property type="protein sequence ID" value="CCB54561.1"/>
    <property type="molecule type" value="Genomic_DNA"/>
</dbReference>
<sequence length="198" mass="22179">MQKRKPRKLRMDPIVPSLGCLEKSAQSQLEFIQKNLNQGVNLDLLNIEDLNLDHQIPRGHPEIVFLPKTNFHIICSLPGHLICKLGDIDKHVIERFEKGAANFTSQVVIMNHPGQIGNGYAPVLDCHTSHIAVEFAEILTKIDRRPGKELEKEPKFLKNGDASPPLGRFAVRDMRQTVAVGVIKNVKTVFDAVIKVVL</sequence>
<dbReference type="SUPFAM" id="SSF50465">
    <property type="entry name" value="EF-Tu/eEF-1alpha/eIF2-gamma C-terminal domain"/>
    <property type="match status" value="1"/>
</dbReference>
<keyword evidence="8" id="KW-1185">Reference proteome</keyword>
<evidence type="ECO:0000256" key="1">
    <source>
        <dbReference type="ARBA" id="ARBA00007249"/>
    </source>
</evidence>
<name>F6HJW0_VITVI</name>
<dbReference type="Pfam" id="PF22594">
    <property type="entry name" value="GTP-eEF1A_C"/>
    <property type="match status" value="1"/>
</dbReference>
<keyword evidence="4" id="KW-0648">Protein biosynthesis</keyword>
<keyword evidence="3" id="KW-0251">Elongation factor</keyword>
<dbReference type="InParanoid" id="F6HJW0"/>
<dbReference type="PaxDb" id="29760-VIT_00s1584g00010.t01"/>
<dbReference type="PANTHER" id="PTHR44830">
    <property type="entry name" value="ELONGATION FACTOR 1 ALPHA"/>
    <property type="match status" value="1"/>
</dbReference>
<evidence type="ECO:0000256" key="5">
    <source>
        <dbReference type="ARBA" id="ARBA00023134"/>
    </source>
</evidence>
<evidence type="ECO:0000313" key="7">
    <source>
        <dbReference type="EMBL" id="CCB54561.1"/>
    </source>
</evidence>
<dbReference type="InterPro" id="IPR054696">
    <property type="entry name" value="GTP-eEF1A_C"/>
</dbReference>
<evidence type="ECO:0000256" key="2">
    <source>
        <dbReference type="ARBA" id="ARBA00022741"/>
    </source>
</evidence>
<dbReference type="AlphaFoldDB" id="F6HJW0"/>
<dbReference type="FunFam" id="2.40.30.10:FF:000005">
    <property type="entry name" value="Elongation factor 1-alpha"/>
    <property type="match status" value="1"/>
</dbReference>
<keyword evidence="2" id="KW-0547">Nucleotide-binding</keyword>
<dbReference type="PANTHER" id="PTHR44830:SF1">
    <property type="entry name" value="TR-TYPE G DOMAIN-CONTAINING PROTEIN"/>
    <property type="match status" value="1"/>
</dbReference>
<comment type="similarity">
    <text evidence="1">Belongs to the TRAFAC class translation factor GTPase superfamily. Classic translation factor GTPase family. EF-Tu/EF-1A subfamily.</text>
</comment>
<gene>
    <name evidence="7" type="ORF">VIT_00s1584g00010</name>
</gene>
<dbReference type="Gene3D" id="2.40.30.10">
    <property type="entry name" value="Translation factors"/>
    <property type="match status" value="2"/>
</dbReference>
<dbReference type="GO" id="GO:0003746">
    <property type="term" value="F:translation elongation factor activity"/>
    <property type="evidence" value="ECO:0007669"/>
    <property type="project" value="UniProtKB-KW"/>
</dbReference>
<dbReference type="OrthoDB" id="5570111at2759"/>
<dbReference type="STRING" id="29760.F6HJW0"/>
<dbReference type="eggNOG" id="KOG0052">
    <property type="taxonomic scope" value="Eukaryota"/>
</dbReference>
<reference evidence="8" key="1">
    <citation type="journal article" date="2007" name="Nature">
        <title>The grapevine genome sequence suggests ancestral hexaploidization in major angiosperm phyla.</title>
        <authorList>
            <consortium name="The French-Italian Public Consortium for Grapevine Genome Characterization."/>
            <person name="Jaillon O."/>
            <person name="Aury J.-M."/>
            <person name="Noel B."/>
            <person name="Policriti A."/>
            <person name="Clepet C."/>
            <person name="Casagrande A."/>
            <person name="Choisne N."/>
            <person name="Aubourg S."/>
            <person name="Vitulo N."/>
            <person name="Jubin C."/>
            <person name="Vezzi A."/>
            <person name="Legeai F."/>
            <person name="Hugueney P."/>
            <person name="Dasilva C."/>
            <person name="Horner D."/>
            <person name="Mica E."/>
            <person name="Jublot D."/>
            <person name="Poulain J."/>
            <person name="Bruyere C."/>
            <person name="Billault A."/>
            <person name="Segurens B."/>
            <person name="Gouyvenoux M."/>
            <person name="Ugarte E."/>
            <person name="Cattonaro F."/>
            <person name="Anthouard V."/>
            <person name="Vico V."/>
            <person name="Del Fabbro C."/>
            <person name="Alaux M."/>
            <person name="Di Gaspero G."/>
            <person name="Dumas V."/>
            <person name="Felice N."/>
            <person name="Paillard S."/>
            <person name="Juman I."/>
            <person name="Moroldo M."/>
            <person name="Scalabrin S."/>
            <person name="Canaguier A."/>
            <person name="Le Clainche I."/>
            <person name="Malacrida G."/>
            <person name="Durand E."/>
            <person name="Pesole G."/>
            <person name="Laucou V."/>
            <person name="Chatelet P."/>
            <person name="Merdinoglu D."/>
            <person name="Delledonne M."/>
            <person name="Pezzotti M."/>
            <person name="Lecharny A."/>
            <person name="Scarpelli C."/>
            <person name="Artiguenave F."/>
            <person name="Pe M.E."/>
            <person name="Valle G."/>
            <person name="Morgante M."/>
            <person name="Caboche M."/>
            <person name="Adam-Blondon A.-F."/>
            <person name="Weissenbach J."/>
            <person name="Quetier F."/>
            <person name="Wincker P."/>
        </authorList>
    </citation>
    <scope>NUCLEOTIDE SEQUENCE [LARGE SCALE GENOMIC DNA]</scope>
    <source>
        <strain evidence="8">cv. Pinot noir / PN40024</strain>
    </source>
</reference>
<evidence type="ECO:0000256" key="3">
    <source>
        <dbReference type="ARBA" id="ARBA00022768"/>
    </source>
</evidence>
<accession>F6HJW0</accession>
<organism evidence="7 8">
    <name type="scientific">Vitis vinifera</name>
    <name type="common">Grape</name>
    <dbReference type="NCBI Taxonomy" id="29760"/>
    <lineage>
        <taxon>Eukaryota</taxon>
        <taxon>Viridiplantae</taxon>
        <taxon>Streptophyta</taxon>
        <taxon>Embryophyta</taxon>
        <taxon>Tracheophyta</taxon>
        <taxon>Spermatophyta</taxon>
        <taxon>Magnoliopsida</taxon>
        <taxon>eudicotyledons</taxon>
        <taxon>Gunneridae</taxon>
        <taxon>Pentapetalae</taxon>
        <taxon>rosids</taxon>
        <taxon>Vitales</taxon>
        <taxon>Vitaceae</taxon>
        <taxon>Viteae</taxon>
        <taxon>Vitis</taxon>
    </lineage>
</organism>
<proteinExistence type="inferred from homology"/>
<dbReference type="HOGENOM" id="CLU_119283_0_0_1"/>
<evidence type="ECO:0000313" key="8">
    <source>
        <dbReference type="Proteomes" id="UP000009183"/>
    </source>
</evidence>
<keyword evidence="5" id="KW-0342">GTP-binding</keyword>
<dbReference type="GO" id="GO:0005525">
    <property type="term" value="F:GTP binding"/>
    <property type="evidence" value="ECO:0007669"/>
    <property type="project" value="UniProtKB-KW"/>
</dbReference>
<evidence type="ECO:0000259" key="6">
    <source>
        <dbReference type="Pfam" id="PF22594"/>
    </source>
</evidence>
<dbReference type="CDD" id="cd03705">
    <property type="entry name" value="EF1_alpha_III"/>
    <property type="match status" value="1"/>
</dbReference>
<feature type="domain" description="GTP-eEF1A C-terminal" evidence="6">
    <location>
        <begin position="102"/>
        <end position="162"/>
    </location>
</feature>
<protein>
    <recommendedName>
        <fullName evidence="6">GTP-eEF1A C-terminal domain-containing protein</fullName>
    </recommendedName>
</protein>
<evidence type="ECO:0000256" key="4">
    <source>
        <dbReference type="ARBA" id="ARBA00022917"/>
    </source>
</evidence>
<dbReference type="InterPro" id="IPR009001">
    <property type="entry name" value="Transl_elong_EF1A/Init_IF2_C"/>
</dbReference>